<dbReference type="AlphaFoldDB" id="A0A2N3HIU2"/>
<evidence type="ECO:0000256" key="1">
    <source>
        <dbReference type="SAM" id="Phobius"/>
    </source>
</evidence>
<name>A0A2N3HIU2_9FLAO</name>
<protein>
    <recommendedName>
        <fullName evidence="4">Lysoplasmalogenase</fullName>
    </recommendedName>
</protein>
<keyword evidence="1" id="KW-0812">Transmembrane</keyword>
<proteinExistence type="predicted"/>
<feature type="transmembrane region" description="Helical" evidence="1">
    <location>
        <begin position="175"/>
        <end position="196"/>
    </location>
</feature>
<keyword evidence="1" id="KW-0472">Membrane</keyword>
<sequence>MNKSIILVGTIVLIYTLFVIFQFGGNELIAYNLRSLIFPFVALTYFISIREKSIFFNLFLIFYSLSELLAIISDKLSPGVDYLLGNSLYILAYLMLFIKICKSISLMHVLKNFKIHLVVLTALNIYIVYVMQIIIDPLVELNYEYFVELIYNIVMLLLLSSSLINYFYRDNKKSLYLFVGSLCIVFSEVISVAYLYVAKQDLLNFIAVSLALIAFYFFYQQSKLGNEESINNNMLID</sequence>
<comment type="caution">
    <text evidence="2">The sequence shown here is derived from an EMBL/GenBank/DDBJ whole genome shotgun (WGS) entry which is preliminary data.</text>
</comment>
<gene>
    <name evidence="2" type="ORF">CSW08_11145</name>
</gene>
<keyword evidence="3" id="KW-1185">Reference proteome</keyword>
<dbReference type="Proteomes" id="UP000233435">
    <property type="component" value="Unassembled WGS sequence"/>
</dbReference>
<feature type="transmembrane region" description="Helical" evidence="1">
    <location>
        <begin position="202"/>
        <end position="219"/>
    </location>
</feature>
<evidence type="ECO:0008006" key="4">
    <source>
        <dbReference type="Google" id="ProtNLM"/>
    </source>
</evidence>
<dbReference type="RefSeq" id="WP_106659967.1">
    <property type="nucleotide sequence ID" value="NZ_PJEO01000040.1"/>
</dbReference>
<keyword evidence="1" id="KW-1133">Transmembrane helix</keyword>
<accession>A0A2N3HIU2</accession>
<reference evidence="2 3" key="1">
    <citation type="submission" date="2017-12" db="EMBL/GenBank/DDBJ databases">
        <title>Confluentibacter flavum sp. nov., isolated from the saline lake.</title>
        <authorList>
            <person name="Yu L."/>
        </authorList>
    </citation>
    <scope>NUCLEOTIDE SEQUENCE [LARGE SCALE GENOMIC DNA]</scope>
    <source>
        <strain evidence="2 3">3B</strain>
    </source>
</reference>
<dbReference type="EMBL" id="PJEO01000040">
    <property type="protein sequence ID" value="PKQ44861.1"/>
    <property type="molecule type" value="Genomic_DNA"/>
</dbReference>
<feature type="transmembrane region" description="Helical" evidence="1">
    <location>
        <begin position="29"/>
        <end position="47"/>
    </location>
</feature>
<evidence type="ECO:0000313" key="2">
    <source>
        <dbReference type="EMBL" id="PKQ44861.1"/>
    </source>
</evidence>
<feature type="transmembrane region" description="Helical" evidence="1">
    <location>
        <begin position="149"/>
        <end position="168"/>
    </location>
</feature>
<evidence type="ECO:0000313" key="3">
    <source>
        <dbReference type="Proteomes" id="UP000233435"/>
    </source>
</evidence>
<dbReference type="OrthoDB" id="1443753at2"/>
<feature type="transmembrane region" description="Helical" evidence="1">
    <location>
        <begin position="5"/>
        <end position="23"/>
    </location>
</feature>
<feature type="transmembrane region" description="Helical" evidence="1">
    <location>
        <begin position="54"/>
        <end position="72"/>
    </location>
</feature>
<feature type="transmembrane region" description="Helical" evidence="1">
    <location>
        <begin position="84"/>
        <end position="101"/>
    </location>
</feature>
<feature type="transmembrane region" description="Helical" evidence="1">
    <location>
        <begin position="113"/>
        <end position="134"/>
    </location>
</feature>
<organism evidence="2 3">
    <name type="scientific">Confluentibacter flavum</name>
    <dbReference type="NCBI Taxonomy" id="1909700"/>
    <lineage>
        <taxon>Bacteria</taxon>
        <taxon>Pseudomonadati</taxon>
        <taxon>Bacteroidota</taxon>
        <taxon>Flavobacteriia</taxon>
        <taxon>Flavobacteriales</taxon>
        <taxon>Flavobacteriaceae</taxon>
        <taxon>Confluentibacter</taxon>
    </lineage>
</organism>